<comment type="caution">
    <text evidence="2">The sequence shown here is derived from an EMBL/GenBank/DDBJ whole genome shotgun (WGS) entry which is preliminary data.</text>
</comment>
<dbReference type="GeneID" id="19209221"/>
<evidence type="ECO:0000313" key="3">
    <source>
        <dbReference type="Proteomes" id="UP000053558"/>
    </source>
</evidence>
<evidence type="ECO:0000256" key="1">
    <source>
        <dbReference type="SAM" id="MobiDB-lite"/>
    </source>
</evidence>
<dbReference type="Proteomes" id="UP000053558">
    <property type="component" value="Unassembled WGS sequence"/>
</dbReference>
<organism evidence="2 3">
    <name type="scientific">Coniophora puteana (strain RWD-64-598)</name>
    <name type="common">Brown rot fungus</name>
    <dbReference type="NCBI Taxonomy" id="741705"/>
    <lineage>
        <taxon>Eukaryota</taxon>
        <taxon>Fungi</taxon>
        <taxon>Dikarya</taxon>
        <taxon>Basidiomycota</taxon>
        <taxon>Agaricomycotina</taxon>
        <taxon>Agaricomycetes</taxon>
        <taxon>Agaricomycetidae</taxon>
        <taxon>Boletales</taxon>
        <taxon>Coniophorineae</taxon>
        <taxon>Coniophoraceae</taxon>
        <taxon>Coniophora</taxon>
    </lineage>
</organism>
<dbReference type="EMBL" id="JH711580">
    <property type="protein sequence ID" value="EIW80088.1"/>
    <property type="molecule type" value="Genomic_DNA"/>
</dbReference>
<keyword evidence="3" id="KW-1185">Reference proteome</keyword>
<protein>
    <submittedName>
        <fullName evidence="2">Uncharacterized protein</fullName>
    </submittedName>
</protein>
<evidence type="ECO:0000313" key="2">
    <source>
        <dbReference type="EMBL" id="EIW80088.1"/>
    </source>
</evidence>
<name>A0A5M3MLQ1_CONPW</name>
<accession>A0A5M3MLQ1</accession>
<sequence>MDSDILEAVFAQPPPDLPRTTSTSPIESPMPSPPVVGSLRDGVDNPPRSLILNASGDSHTDVHHCEGSEYGTITLRGINVYEPRRRDQVWKKVKKTFKSKSACEDKHERCGHFPEGWRLEVVRERPKKKTWKKILTMGCCC</sequence>
<gene>
    <name evidence="2" type="ORF">CONPUDRAFT_74347</name>
</gene>
<feature type="region of interest" description="Disordered" evidence="1">
    <location>
        <begin position="1"/>
        <end position="63"/>
    </location>
</feature>
<dbReference type="RefSeq" id="XP_007769852.1">
    <property type="nucleotide sequence ID" value="XM_007771662.1"/>
</dbReference>
<dbReference type="KEGG" id="cput:CONPUDRAFT_74347"/>
<proteinExistence type="predicted"/>
<dbReference type="AlphaFoldDB" id="A0A5M3MLQ1"/>
<reference evidence="3" key="1">
    <citation type="journal article" date="2012" name="Science">
        <title>The Paleozoic origin of enzymatic lignin decomposition reconstructed from 31 fungal genomes.</title>
        <authorList>
            <person name="Floudas D."/>
            <person name="Binder M."/>
            <person name="Riley R."/>
            <person name="Barry K."/>
            <person name="Blanchette R.A."/>
            <person name="Henrissat B."/>
            <person name="Martinez A.T."/>
            <person name="Otillar R."/>
            <person name="Spatafora J.W."/>
            <person name="Yadav J.S."/>
            <person name="Aerts A."/>
            <person name="Benoit I."/>
            <person name="Boyd A."/>
            <person name="Carlson A."/>
            <person name="Copeland A."/>
            <person name="Coutinho P.M."/>
            <person name="de Vries R.P."/>
            <person name="Ferreira P."/>
            <person name="Findley K."/>
            <person name="Foster B."/>
            <person name="Gaskell J."/>
            <person name="Glotzer D."/>
            <person name="Gorecki P."/>
            <person name="Heitman J."/>
            <person name="Hesse C."/>
            <person name="Hori C."/>
            <person name="Igarashi K."/>
            <person name="Jurgens J.A."/>
            <person name="Kallen N."/>
            <person name="Kersten P."/>
            <person name="Kohler A."/>
            <person name="Kuees U."/>
            <person name="Kumar T.K.A."/>
            <person name="Kuo A."/>
            <person name="LaButti K."/>
            <person name="Larrondo L.F."/>
            <person name="Lindquist E."/>
            <person name="Ling A."/>
            <person name="Lombard V."/>
            <person name="Lucas S."/>
            <person name="Lundell T."/>
            <person name="Martin R."/>
            <person name="McLaughlin D.J."/>
            <person name="Morgenstern I."/>
            <person name="Morin E."/>
            <person name="Murat C."/>
            <person name="Nagy L.G."/>
            <person name="Nolan M."/>
            <person name="Ohm R.A."/>
            <person name="Patyshakuliyeva A."/>
            <person name="Rokas A."/>
            <person name="Ruiz-Duenas F.J."/>
            <person name="Sabat G."/>
            <person name="Salamov A."/>
            <person name="Samejima M."/>
            <person name="Schmutz J."/>
            <person name="Slot J.C."/>
            <person name="St John F."/>
            <person name="Stenlid J."/>
            <person name="Sun H."/>
            <person name="Sun S."/>
            <person name="Syed K."/>
            <person name="Tsang A."/>
            <person name="Wiebenga A."/>
            <person name="Young D."/>
            <person name="Pisabarro A."/>
            <person name="Eastwood D.C."/>
            <person name="Martin F."/>
            <person name="Cullen D."/>
            <person name="Grigoriev I.V."/>
            <person name="Hibbett D.S."/>
        </authorList>
    </citation>
    <scope>NUCLEOTIDE SEQUENCE [LARGE SCALE GENOMIC DNA]</scope>
    <source>
        <strain evidence="3">RWD-64-598 SS2</strain>
    </source>
</reference>